<sequence>MMLYKKVGAETKFWEVWKNGRSVTVHQGTVGTAGETEELELRLFQSAGRLMKQLADEKIRTGFEPMDEDEMYELVVQYRSEEGGMPDTSDERQVIDDLLDDCLEGTGNGFCDGMGTFSTFYYVLDLDKAFRTITEELAKHGFPDNIEIAYSEPGKDEYISLHPEGAMFVLMEDDDD</sequence>
<dbReference type="OrthoDB" id="5508028at2"/>
<dbReference type="Proteomes" id="UP000187550">
    <property type="component" value="Unassembled WGS sequence"/>
</dbReference>
<name>A0A1U7PNU2_9BACI</name>
<dbReference type="EMBL" id="FTPL01000003">
    <property type="protein sequence ID" value="SIT88193.1"/>
    <property type="molecule type" value="Genomic_DNA"/>
</dbReference>
<dbReference type="Gene3D" id="2.20.140.10">
    <property type="entry name" value="WGR domain"/>
    <property type="match status" value="1"/>
</dbReference>
<keyword evidence="2" id="KW-1185">Reference proteome</keyword>
<accession>A0A1U7PNU2</accession>
<organism evidence="1 2">
    <name type="scientific">Edaphobacillus lindanitolerans</name>
    <dbReference type="NCBI Taxonomy" id="550447"/>
    <lineage>
        <taxon>Bacteria</taxon>
        <taxon>Bacillati</taxon>
        <taxon>Bacillota</taxon>
        <taxon>Bacilli</taxon>
        <taxon>Bacillales</taxon>
        <taxon>Bacillaceae</taxon>
        <taxon>Edaphobacillus</taxon>
    </lineage>
</organism>
<evidence type="ECO:0000313" key="2">
    <source>
        <dbReference type="Proteomes" id="UP000187550"/>
    </source>
</evidence>
<reference evidence="2" key="1">
    <citation type="submission" date="2017-01" db="EMBL/GenBank/DDBJ databases">
        <authorList>
            <person name="Varghese N."/>
            <person name="Submissions S."/>
        </authorList>
    </citation>
    <scope>NUCLEOTIDE SEQUENCE [LARGE SCALE GENOMIC DNA]</scope>
    <source>
        <strain evidence="2">MNA4</strain>
    </source>
</reference>
<evidence type="ECO:0000313" key="1">
    <source>
        <dbReference type="EMBL" id="SIT88193.1"/>
    </source>
</evidence>
<evidence type="ECO:0008006" key="3">
    <source>
        <dbReference type="Google" id="ProtNLM"/>
    </source>
</evidence>
<protein>
    <recommendedName>
        <fullName evidence="3">WGR domain-containing protein</fullName>
    </recommendedName>
</protein>
<gene>
    <name evidence="1" type="ORF">SAMN05428946_2237</name>
</gene>
<dbReference type="AlphaFoldDB" id="A0A1U7PNU2"/>
<dbReference type="RefSeq" id="WP_076758931.1">
    <property type="nucleotide sequence ID" value="NZ_FTPL01000003.1"/>
</dbReference>
<proteinExistence type="predicted"/>